<dbReference type="AlphaFoldDB" id="A0A9D4U492"/>
<organism evidence="2 3">
    <name type="scientific">Adiantum capillus-veneris</name>
    <name type="common">Maidenhair fern</name>
    <dbReference type="NCBI Taxonomy" id="13818"/>
    <lineage>
        <taxon>Eukaryota</taxon>
        <taxon>Viridiplantae</taxon>
        <taxon>Streptophyta</taxon>
        <taxon>Embryophyta</taxon>
        <taxon>Tracheophyta</taxon>
        <taxon>Polypodiopsida</taxon>
        <taxon>Polypodiidae</taxon>
        <taxon>Polypodiales</taxon>
        <taxon>Pteridineae</taxon>
        <taxon>Pteridaceae</taxon>
        <taxon>Vittarioideae</taxon>
        <taxon>Adiantum</taxon>
    </lineage>
</organism>
<feature type="compositionally biased region" description="Basic and acidic residues" evidence="1">
    <location>
        <begin position="65"/>
        <end position="76"/>
    </location>
</feature>
<evidence type="ECO:0000313" key="3">
    <source>
        <dbReference type="Proteomes" id="UP000886520"/>
    </source>
</evidence>
<name>A0A9D4U492_ADICA</name>
<evidence type="ECO:0000313" key="2">
    <source>
        <dbReference type="EMBL" id="KAI5061085.1"/>
    </source>
</evidence>
<accession>A0A9D4U492</accession>
<dbReference type="Proteomes" id="UP000886520">
    <property type="component" value="Chromosome 23"/>
</dbReference>
<reference evidence="2" key="1">
    <citation type="submission" date="2021-01" db="EMBL/GenBank/DDBJ databases">
        <title>Adiantum capillus-veneris genome.</title>
        <authorList>
            <person name="Fang Y."/>
            <person name="Liao Q."/>
        </authorList>
    </citation>
    <scope>NUCLEOTIDE SEQUENCE</scope>
    <source>
        <strain evidence="2">H3</strain>
        <tissue evidence="2">Leaf</tissue>
    </source>
</reference>
<proteinExistence type="predicted"/>
<feature type="compositionally biased region" description="Basic and acidic residues" evidence="1">
    <location>
        <begin position="102"/>
        <end position="111"/>
    </location>
</feature>
<comment type="caution">
    <text evidence="2">The sequence shown here is derived from an EMBL/GenBank/DDBJ whole genome shotgun (WGS) entry which is preliminary data.</text>
</comment>
<protein>
    <submittedName>
        <fullName evidence="2">Uncharacterized protein</fullName>
    </submittedName>
</protein>
<dbReference type="EMBL" id="JABFUD020000023">
    <property type="protein sequence ID" value="KAI5061085.1"/>
    <property type="molecule type" value="Genomic_DNA"/>
</dbReference>
<keyword evidence="3" id="KW-1185">Reference proteome</keyword>
<sequence>MLLIKKTNSELLFKEVPGRYLSRAFPCLGKGAPSRGGEDGQLGRAKDGKSRGTACGYRGLKTRRVRPDVRQDDHCRGGKVGPPEVSPSGGEEGVAGLQIGEVESHMEEGRL</sequence>
<feature type="region of interest" description="Disordered" evidence="1">
    <location>
        <begin position="29"/>
        <end position="111"/>
    </location>
</feature>
<gene>
    <name evidence="2" type="ORF">GOP47_0023590</name>
</gene>
<evidence type="ECO:0000256" key="1">
    <source>
        <dbReference type="SAM" id="MobiDB-lite"/>
    </source>
</evidence>